<dbReference type="WBParaSite" id="PTRK_0000888700.1">
    <property type="protein sequence ID" value="PTRK_0000888700.1"/>
    <property type="gene ID" value="PTRK_0000888700"/>
</dbReference>
<protein>
    <submittedName>
        <fullName evidence="3">PE-PGRS family protein</fullName>
    </submittedName>
</protein>
<feature type="compositionally biased region" description="Low complexity" evidence="1">
    <location>
        <begin position="1034"/>
        <end position="1047"/>
    </location>
</feature>
<feature type="region of interest" description="Disordered" evidence="1">
    <location>
        <begin position="131"/>
        <end position="152"/>
    </location>
</feature>
<reference evidence="3" key="1">
    <citation type="submission" date="2017-02" db="UniProtKB">
        <authorList>
            <consortium name="WormBaseParasite"/>
        </authorList>
    </citation>
    <scope>IDENTIFICATION</scope>
</reference>
<accession>A0A0N4ZL51</accession>
<feature type="region of interest" description="Disordered" evidence="1">
    <location>
        <begin position="1384"/>
        <end position="1426"/>
    </location>
</feature>
<organism evidence="2 3">
    <name type="scientific">Parastrongyloides trichosuri</name>
    <name type="common">Possum-specific nematode worm</name>
    <dbReference type="NCBI Taxonomy" id="131310"/>
    <lineage>
        <taxon>Eukaryota</taxon>
        <taxon>Metazoa</taxon>
        <taxon>Ecdysozoa</taxon>
        <taxon>Nematoda</taxon>
        <taxon>Chromadorea</taxon>
        <taxon>Rhabditida</taxon>
        <taxon>Tylenchina</taxon>
        <taxon>Panagrolaimomorpha</taxon>
        <taxon>Strongyloidoidea</taxon>
        <taxon>Strongyloididae</taxon>
        <taxon>Parastrongyloides</taxon>
    </lineage>
</organism>
<evidence type="ECO:0000313" key="3">
    <source>
        <dbReference type="WBParaSite" id="PTRK_0000888700.1"/>
    </source>
</evidence>
<feature type="compositionally biased region" description="Basic and acidic residues" evidence="1">
    <location>
        <begin position="1186"/>
        <end position="1203"/>
    </location>
</feature>
<feature type="compositionally biased region" description="Low complexity" evidence="1">
    <location>
        <begin position="1206"/>
        <end position="1217"/>
    </location>
</feature>
<feature type="region of interest" description="Disordered" evidence="1">
    <location>
        <begin position="1441"/>
        <end position="1477"/>
    </location>
</feature>
<keyword evidence="2" id="KW-1185">Reference proteome</keyword>
<feature type="compositionally biased region" description="Basic and acidic residues" evidence="1">
    <location>
        <begin position="1333"/>
        <end position="1344"/>
    </location>
</feature>
<proteinExistence type="predicted"/>
<sequence>MIAWAASRSRLTTPGQIELRHCARERPGDGVATRSTKSRTASGVARPCTATSGRTVTSGCACAKAVEASPVNASAAQRAPIRKLLTSQTSCRHEHRYPSRHHAVRLAEEAAPALAPRPPGHRRGGRQLQAARFQPGRPAGRGLDGDGVGEAGSQRSAIGLGRHLQGVELAQDGGGGLFLVDDAVGAGAGEGAGAAAHGAVVEEGQTALAQMGHQRAHALIRGREPVAQIVGHAEIARGARQQPVQLDRHVVGAAGRQQGVGAGVVVGIAGRLHRQFDHHLMAVGASHVDPGLKTFGVGHEGERHLGRQTFDRRAGGGGVEAEAADDEGHHRLAVRAERPGVGLGRDAAVGGDARQGAVGAGLEQAGDWRLGQGVGRSAHRRAEALPRGHAGAVRQGDEGLAHHPRALFAHQGRVDGTKVLIDVQTAEAEGLGAVLLRLVRLDRDGRRFGRVGLGLGRLDLVLARLGDDDPLRRGGQFGQVAAGAQHVQRPLQLIVLVLGVVGARRFTRSVRPLALGPDGGVQRRRIGRLGIDEAGARNDARLRLGAGDLQIRLDADLLDRPTRRRVVARRGDRQGAVAAAAQRDHRLHRSLAEAGQADHRRPLLILQGAGDDLGRRGRAVVDQHHHRQTAGQVARLGGVTFDVLGLAAALADDLAALQEGVRHVDGRRQQAAAVVAQVQHITLQARLLALQPLDRLGQLPAGVLVEGRDAQVAEVAFQTAGDGFDLDDFARQHDLARLFAIAQEGDGDAGPCGAAQLVRDLGDAETSRVLAIDGADDVARLDPGATGRAVVHRRDDLHQSAFGGDRQADAGILARCALAQIAERLGGHVVGVRVERRHHPLQGGFDQLLVVDRDDIGLLDDAQDVAEQLQHPEGLVARSLAGDSRRRSAQRQGGGAHEKQFTHSVSFHRIRFRLRSSRAARAPQRRARQLRRYNQRPRRFERNFARLILLQPRRRIDGPFLAAQFEIGFPVLAGAAQGLAVCHALTGLDFQTVKPRDHGAPTGAQVQDHHLAPLLEWPGIGDTARRRGADRFMAGAPAPTGRAAAEALRGRPRDRGRQAATACRQAGGGRLFGRLRHLRRLPAQFADTGFQRLGRALGPRGLGPQHRAQGRLARRQPLDFGAPVVLGALDGEQALAGQGGETTDAADLGLTLHQGWRRAPYPRPDRPGSAEAAAACGSSSAGRTAADPEPRVHATGRRPERPRARPVPSAGRAGPPTARRPRPRPDAVRAAGGPGRRSPRRRRPPRRADGGRGPSRRGTRPEAGSVRGWSGPRAGWPQARPGPAAGWKRSEEERPRVASVAMIGRTGHGQDGHGPIQLFGQHGAGQGVGPGAEGDRRWRRRDDANGPTRRSWRRSWGSCRAGRSGRCPEPCRRRVWREWPVPARSRRPAGAGAHRRTRRYWGRPRPDRLRNGRNPSGPFRAPRSKRLASCAVEGVSGGLQGDLLKAQSSTPGAKGHPAGGDSSPRAVRAARIAVEER</sequence>
<name>A0A0N4ZL51_PARTI</name>
<evidence type="ECO:0000256" key="1">
    <source>
        <dbReference type="SAM" id="MobiDB-lite"/>
    </source>
</evidence>
<feature type="compositionally biased region" description="Low complexity" evidence="1">
    <location>
        <begin position="1354"/>
        <end position="1367"/>
    </location>
</feature>
<feature type="compositionally biased region" description="Low complexity" evidence="1">
    <location>
        <begin position="1465"/>
        <end position="1477"/>
    </location>
</feature>
<feature type="compositionally biased region" description="Basic and acidic residues" evidence="1">
    <location>
        <begin position="1048"/>
        <end position="1057"/>
    </location>
</feature>
<evidence type="ECO:0000313" key="2">
    <source>
        <dbReference type="Proteomes" id="UP000038045"/>
    </source>
</evidence>
<feature type="region of interest" description="Disordered" evidence="1">
    <location>
        <begin position="1033"/>
        <end position="1059"/>
    </location>
</feature>
<feature type="region of interest" description="Disordered" evidence="1">
    <location>
        <begin position="25"/>
        <end position="46"/>
    </location>
</feature>
<feature type="compositionally biased region" description="Basic residues" evidence="1">
    <location>
        <begin position="1393"/>
        <end position="1402"/>
    </location>
</feature>
<dbReference type="Proteomes" id="UP000038045">
    <property type="component" value="Unplaced"/>
</dbReference>
<feature type="compositionally biased region" description="Gly residues" evidence="1">
    <location>
        <begin position="1322"/>
        <end position="1332"/>
    </location>
</feature>
<feature type="compositionally biased region" description="Low complexity" evidence="1">
    <location>
        <begin position="1169"/>
        <end position="1185"/>
    </location>
</feature>
<feature type="region of interest" description="Disordered" evidence="1">
    <location>
        <begin position="878"/>
        <end position="900"/>
    </location>
</feature>
<feature type="region of interest" description="Disordered" evidence="1">
    <location>
        <begin position="1157"/>
        <end position="1368"/>
    </location>
</feature>